<name>A0A1I4U6Q1_9PSEU</name>
<evidence type="ECO:0000313" key="1">
    <source>
        <dbReference type="EMBL" id="RKT88711.1"/>
    </source>
</evidence>
<dbReference type="Proteomes" id="UP000270697">
    <property type="component" value="Unassembled WGS sequence"/>
</dbReference>
<evidence type="ECO:0000313" key="2">
    <source>
        <dbReference type="EMBL" id="SFM84686.1"/>
    </source>
</evidence>
<dbReference type="PANTHER" id="PTHR32011:SF2">
    <property type="entry name" value="OS08G0472400 PROTEIN"/>
    <property type="match status" value="1"/>
</dbReference>
<protein>
    <recommendedName>
        <fullName evidence="5">SMI1/KNR4 family protein</fullName>
    </recommendedName>
</protein>
<evidence type="ECO:0000313" key="3">
    <source>
        <dbReference type="Proteomes" id="UP000199398"/>
    </source>
</evidence>
<dbReference type="Proteomes" id="UP000199398">
    <property type="component" value="Unassembled WGS sequence"/>
</dbReference>
<dbReference type="RefSeq" id="WP_093147051.1">
    <property type="nucleotide sequence ID" value="NZ_FOUP01000001.1"/>
</dbReference>
<reference evidence="2 3" key="1">
    <citation type="submission" date="2016-10" db="EMBL/GenBank/DDBJ databases">
        <authorList>
            <person name="de Groot N.N."/>
        </authorList>
    </citation>
    <scope>NUCLEOTIDE SEQUENCE [LARGE SCALE GENOMIC DNA]</scope>
    <source>
        <strain evidence="2 3">CPCC 201259</strain>
    </source>
</reference>
<proteinExistence type="predicted"/>
<dbReference type="PANTHER" id="PTHR32011">
    <property type="entry name" value="OS08G0472400 PROTEIN"/>
    <property type="match status" value="1"/>
</dbReference>
<evidence type="ECO:0000313" key="4">
    <source>
        <dbReference type="Proteomes" id="UP000270697"/>
    </source>
</evidence>
<organism evidence="2 3">
    <name type="scientific">Saccharopolyspora antimicrobica</name>
    <dbReference type="NCBI Taxonomy" id="455193"/>
    <lineage>
        <taxon>Bacteria</taxon>
        <taxon>Bacillati</taxon>
        <taxon>Actinomycetota</taxon>
        <taxon>Actinomycetes</taxon>
        <taxon>Pseudonocardiales</taxon>
        <taxon>Pseudonocardiaceae</taxon>
        <taxon>Saccharopolyspora</taxon>
    </lineage>
</organism>
<dbReference type="AlphaFoldDB" id="A0A1I4U6Q1"/>
<keyword evidence="4" id="KW-1185">Reference proteome</keyword>
<dbReference type="STRING" id="455193.SAMN05421805_1011752"/>
<accession>A0A1I4U6Q1</accession>
<gene>
    <name evidence="1" type="ORF">ATL45_7150</name>
    <name evidence="2" type="ORF">SAMN05421805_1011752</name>
</gene>
<dbReference type="OrthoDB" id="264195at2"/>
<evidence type="ECO:0008006" key="5">
    <source>
        <dbReference type="Google" id="ProtNLM"/>
    </source>
</evidence>
<reference evidence="1 4" key="2">
    <citation type="submission" date="2018-10" db="EMBL/GenBank/DDBJ databases">
        <title>Sequencing the genomes of 1000 actinobacteria strains.</title>
        <authorList>
            <person name="Klenk H.-P."/>
        </authorList>
    </citation>
    <scope>NUCLEOTIDE SEQUENCE [LARGE SCALE GENOMIC DNA]</scope>
    <source>
        <strain evidence="1 4">DSM 45119</strain>
    </source>
</reference>
<dbReference type="EMBL" id="RBXX01000002">
    <property type="protein sequence ID" value="RKT88711.1"/>
    <property type="molecule type" value="Genomic_DNA"/>
</dbReference>
<dbReference type="EMBL" id="FOUP01000001">
    <property type="protein sequence ID" value="SFM84686.1"/>
    <property type="molecule type" value="Genomic_DNA"/>
</dbReference>
<sequence>MTAIAGRALELLRRADIPLGPGLSAQQLQTTEHRFGITFGPDHAALLRQATPRGPGWVDWLGNPEEVRQRLALPLEGVLFDVRENAFWPDRWGPRPASKPAALQKAREHLARVPVLLPVYGHRFLPAAPAGTGSPVFSVHQTDVIYYGVDLADYIAREFLPPTGPPLTSPTARIDFWSDLAEAGPTTRFW</sequence>